<dbReference type="PIRSF" id="PIRSF006054">
    <property type="entry name" value="UCP006054"/>
    <property type="match status" value="1"/>
</dbReference>
<dbReference type="GO" id="GO:0080146">
    <property type="term" value="F:L-cysteine desulfhydrase activity"/>
    <property type="evidence" value="ECO:0007669"/>
    <property type="project" value="TreeGrafter"/>
</dbReference>
<comment type="caution">
    <text evidence="2">The sequence shown here is derived from an EMBL/GenBank/DDBJ whole genome shotgun (WGS) entry which is preliminary data.</text>
</comment>
<dbReference type="InterPro" id="IPR005130">
    <property type="entry name" value="Ser_deHydtase-like_asu"/>
</dbReference>
<sequence>MNQKTYDAYVQILKEELIPAMGCTEPIAVAYAAAKGRELLGALPDQCEISVSGNIIKNVKSVIVPNTGGLKGIEAAVAAGIVAGDPAAKLEVLSAVAPERFPDIQNYLEQDNIFVTLTDTDENLYIDLWLFSGWHTSRVVISGYHTNIVLLEKDNVTVFQGGGTSNAETSLTDRGLLNVKDIIDFAEIVHMEDIEAVIGRQVEYNTAISKEGLSGSWGAQVGKTLINQYDGSDIEVRAKAAAAAGSDARMSGCNLPVVIVSGSGNQGMAASLPVIEYAKYLGRNREELNRALVVSNLITIHQKTGIGRLSAFCGAVSAGCGAAAGIVFLYGGRYDEIAHTVVNALATISGMACDGAKPSCAAKIAAAVDTGIFGYKLYRAGHQFYGGDGIVAKGVDNTIRNVGRLAREGMQKTDHEILHIMIGK</sequence>
<dbReference type="InterPro" id="IPR021144">
    <property type="entry name" value="UPF0597"/>
</dbReference>
<dbReference type="EMBL" id="VSSQ01007343">
    <property type="protein sequence ID" value="MPM35615.1"/>
    <property type="molecule type" value="Genomic_DNA"/>
</dbReference>
<evidence type="ECO:0000313" key="2">
    <source>
        <dbReference type="EMBL" id="MPM35615.1"/>
    </source>
</evidence>
<dbReference type="GO" id="GO:0019450">
    <property type="term" value="P:L-cysteine catabolic process to pyruvate"/>
    <property type="evidence" value="ECO:0007669"/>
    <property type="project" value="TreeGrafter"/>
</dbReference>
<dbReference type="AlphaFoldDB" id="A0A644Z3Y7"/>
<dbReference type="Pfam" id="PF03313">
    <property type="entry name" value="SDH_alpha"/>
    <property type="match status" value="1"/>
</dbReference>
<name>A0A644Z3Y7_9ZZZZ</name>
<proteinExistence type="inferred from homology"/>
<dbReference type="PANTHER" id="PTHR30501">
    <property type="entry name" value="UPF0597 PROTEIN YHAM"/>
    <property type="match status" value="1"/>
</dbReference>
<protein>
    <recommendedName>
        <fullName evidence="1">Serine dehydratase-like alpha subunit domain-containing protein</fullName>
    </recommendedName>
</protein>
<reference evidence="2" key="1">
    <citation type="submission" date="2019-08" db="EMBL/GenBank/DDBJ databases">
        <authorList>
            <person name="Kucharzyk K."/>
            <person name="Murdoch R.W."/>
            <person name="Higgins S."/>
            <person name="Loffler F."/>
        </authorList>
    </citation>
    <scope>NUCLEOTIDE SEQUENCE</scope>
</reference>
<evidence type="ECO:0000259" key="1">
    <source>
        <dbReference type="Pfam" id="PF03313"/>
    </source>
</evidence>
<dbReference type="HAMAP" id="MF_01845">
    <property type="entry name" value="UPF0597"/>
    <property type="match status" value="1"/>
</dbReference>
<dbReference type="PANTHER" id="PTHR30501:SF2">
    <property type="entry name" value="UPF0597 PROTEIN YHAM"/>
    <property type="match status" value="1"/>
</dbReference>
<organism evidence="2">
    <name type="scientific">bioreactor metagenome</name>
    <dbReference type="NCBI Taxonomy" id="1076179"/>
    <lineage>
        <taxon>unclassified sequences</taxon>
        <taxon>metagenomes</taxon>
        <taxon>ecological metagenomes</taxon>
    </lineage>
</organism>
<feature type="domain" description="Serine dehydratase-like alpha subunit" evidence="1">
    <location>
        <begin position="174"/>
        <end position="418"/>
    </location>
</feature>
<accession>A0A644Z3Y7</accession>
<gene>
    <name evidence="2" type="ORF">SDC9_82208</name>
</gene>